<name>A0A5A9YXW4_9RHOB</name>
<evidence type="ECO:0000313" key="2">
    <source>
        <dbReference type="EMBL" id="KAA0909853.1"/>
    </source>
</evidence>
<evidence type="ECO:0000313" key="3">
    <source>
        <dbReference type="Proteomes" id="UP000325291"/>
    </source>
</evidence>
<evidence type="ECO:0000256" key="1">
    <source>
        <dbReference type="SAM" id="Phobius"/>
    </source>
</evidence>
<accession>A0A5A9YXW4</accession>
<feature type="transmembrane region" description="Helical" evidence="1">
    <location>
        <begin position="25"/>
        <end position="42"/>
    </location>
</feature>
<sequence>MSDRPPDPPPLPPGFTHESHGRSRAALITLALTYATLIALVMLIDMAWWIALGFALFTLPALWEFITNPRATLTLDDRGLGWQTRTTGDSLPLALIDKVRFDTRLDLSVRITLILRDGRKIRLPHAATPPHRPFEDLLKAHGIRTERHHFSLIG</sequence>
<keyword evidence="3" id="KW-1185">Reference proteome</keyword>
<dbReference type="AlphaFoldDB" id="A0A5A9YXW4"/>
<dbReference type="EMBL" id="VINQ01000023">
    <property type="protein sequence ID" value="KAA0909853.1"/>
    <property type="molecule type" value="Genomic_DNA"/>
</dbReference>
<gene>
    <name evidence="2" type="ORF">FLO80_19545</name>
</gene>
<dbReference type="Proteomes" id="UP000325291">
    <property type="component" value="Unassembled WGS sequence"/>
</dbReference>
<evidence type="ECO:0008006" key="4">
    <source>
        <dbReference type="Google" id="ProtNLM"/>
    </source>
</evidence>
<dbReference type="RefSeq" id="WP_111366519.1">
    <property type="nucleotide sequence ID" value="NZ_VINQ01000023.1"/>
</dbReference>
<organism evidence="2 3">
    <name type="scientific">Aquicoccus porphyridii</name>
    <dbReference type="NCBI Taxonomy" id="1852029"/>
    <lineage>
        <taxon>Bacteria</taxon>
        <taxon>Pseudomonadati</taxon>
        <taxon>Pseudomonadota</taxon>
        <taxon>Alphaproteobacteria</taxon>
        <taxon>Rhodobacterales</taxon>
        <taxon>Paracoccaceae</taxon>
        <taxon>Aquicoccus</taxon>
    </lineage>
</organism>
<keyword evidence="1" id="KW-0812">Transmembrane</keyword>
<proteinExistence type="predicted"/>
<keyword evidence="1" id="KW-1133">Transmembrane helix</keyword>
<comment type="caution">
    <text evidence="2">The sequence shown here is derived from an EMBL/GenBank/DDBJ whole genome shotgun (WGS) entry which is preliminary data.</text>
</comment>
<protein>
    <recommendedName>
        <fullName evidence="4">PH domain-containing protein</fullName>
    </recommendedName>
</protein>
<keyword evidence="1" id="KW-0472">Membrane</keyword>
<reference evidence="2 3" key="1">
    <citation type="submission" date="2019-07" db="EMBL/GenBank/DDBJ databases">
        <title>Aquicoccus porphyridii gen. nov., sp. nov., isolated from a small marine red alga, Porphyridium marinum.</title>
        <authorList>
            <person name="Liu L."/>
        </authorList>
    </citation>
    <scope>NUCLEOTIDE SEQUENCE [LARGE SCALE GENOMIC DNA]</scope>
    <source>
        <strain evidence="2 3">L1 8-17</strain>
    </source>
</reference>